<organism evidence="2 3">
    <name type="scientific">Teladorsagia circumcincta</name>
    <name type="common">Brown stomach worm</name>
    <name type="synonym">Ostertagia circumcincta</name>
    <dbReference type="NCBI Taxonomy" id="45464"/>
    <lineage>
        <taxon>Eukaryota</taxon>
        <taxon>Metazoa</taxon>
        <taxon>Ecdysozoa</taxon>
        <taxon>Nematoda</taxon>
        <taxon>Chromadorea</taxon>
        <taxon>Rhabditida</taxon>
        <taxon>Rhabditina</taxon>
        <taxon>Rhabditomorpha</taxon>
        <taxon>Strongyloidea</taxon>
        <taxon>Trichostrongylidae</taxon>
        <taxon>Teladorsagia</taxon>
    </lineage>
</organism>
<feature type="region of interest" description="Disordered" evidence="1">
    <location>
        <begin position="1"/>
        <end position="39"/>
    </location>
</feature>
<accession>A0A2G9UQL1</accession>
<protein>
    <submittedName>
        <fullName evidence="2">Uncharacterized protein</fullName>
    </submittedName>
</protein>
<dbReference type="EMBL" id="KZ345661">
    <property type="protein sequence ID" value="PIO72497.1"/>
    <property type="molecule type" value="Genomic_DNA"/>
</dbReference>
<dbReference type="AlphaFoldDB" id="A0A2G9UQL1"/>
<evidence type="ECO:0000313" key="3">
    <source>
        <dbReference type="Proteomes" id="UP000230423"/>
    </source>
</evidence>
<dbReference type="Proteomes" id="UP000230423">
    <property type="component" value="Unassembled WGS sequence"/>
</dbReference>
<evidence type="ECO:0000313" key="2">
    <source>
        <dbReference type="EMBL" id="PIO72497.1"/>
    </source>
</evidence>
<evidence type="ECO:0000256" key="1">
    <source>
        <dbReference type="SAM" id="MobiDB-lite"/>
    </source>
</evidence>
<gene>
    <name evidence="2" type="ORF">TELCIR_05571</name>
</gene>
<dbReference type="OrthoDB" id="1668162at2759"/>
<proteinExistence type="predicted"/>
<feature type="region of interest" description="Disordered" evidence="1">
    <location>
        <begin position="52"/>
        <end position="96"/>
    </location>
</feature>
<name>A0A2G9UQL1_TELCI</name>
<keyword evidence="3" id="KW-1185">Reference proteome</keyword>
<reference evidence="2 3" key="1">
    <citation type="submission" date="2015-09" db="EMBL/GenBank/DDBJ databases">
        <title>Draft genome of the parasitic nematode Teladorsagia circumcincta isolate WARC Sus (inbred).</title>
        <authorList>
            <person name="Mitreva M."/>
        </authorList>
    </citation>
    <scope>NUCLEOTIDE SEQUENCE [LARGE SCALE GENOMIC DNA]</scope>
    <source>
        <strain evidence="2 3">S</strain>
    </source>
</reference>
<sequence length="96" mass="10409">MTKSQQQDGIMRELTERVGNGNVAKRQRGKIDSQQIGHGDFEKLMSGLKQTYAVSPSPSVPTPSRRKVSASPSPAPRVGPPVAAKTRVVAVDRDRQ</sequence>